<evidence type="ECO:0000256" key="1">
    <source>
        <dbReference type="ARBA" id="ARBA00008791"/>
    </source>
</evidence>
<protein>
    <submittedName>
        <fullName evidence="3">Universal stress protein</fullName>
    </submittedName>
</protein>
<dbReference type="Pfam" id="PF00582">
    <property type="entry name" value="Usp"/>
    <property type="match status" value="1"/>
</dbReference>
<reference evidence="3" key="1">
    <citation type="submission" date="2019-12" db="EMBL/GenBank/DDBJ databases">
        <title>High-Quality draft genome sequences of three cyanobacteria isolated from the limestone walls of the Old Cathedral of Coimbra.</title>
        <authorList>
            <person name="Tiago I."/>
            <person name="Soares F."/>
            <person name="Portugal A."/>
        </authorList>
    </citation>
    <scope>NUCLEOTIDE SEQUENCE</scope>
    <source>
        <strain evidence="3">A</strain>
    </source>
</reference>
<dbReference type="PANTHER" id="PTHR46268">
    <property type="entry name" value="STRESS RESPONSE PROTEIN NHAX"/>
    <property type="match status" value="1"/>
</dbReference>
<dbReference type="InterPro" id="IPR006016">
    <property type="entry name" value="UspA"/>
</dbReference>
<dbReference type="PRINTS" id="PR01438">
    <property type="entry name" value="UNVRSLSTRESS"/>
</dbReference>
<dbReference type="RefSeq" id="WP_162421905.1">
    <property type="nucleotide sequence ID" value="NZ_WVIE01000003.1"/>
</dbReference>
<organism evidence="3 4">
    <name type="scientific">Myxacorys almedinensis A</name>
    <dbReference type="NCBI Taxonomy" id="2690445"/>
    <lineage>
        <taxon>Bacteria</taxon>
        <taxon>Bacillati</taxon>
        <taxon>Cyanobacteriota</taxon>
        <taxon>Cyanophyceae</taxon>
        <taxon>Leptolyngbyales</taxon>
        <taxon>Leptolyngbyaceae</taxon>
        <taxon>Myxacorys</taxon>
        <taxon>Myxacorys almedinensis</taxon>
    </lineage>
</organism>
<name>A0A8J7Z4Q2_9CYAN</name>
<evidence type="ECO:0000259" key="2">
    <source>
        <dbReference type="Pfam" id="PF00582"/>
    </source>
</evidence>
<dbReference type="CDD" id="cd00293">
    <property type="entry name" value="USP-like"/>
    <property type="match status" value="1"/>
</dbReference>
<accession>A0A8J7Z4Q2</accession>
<evidence type="ECO:0000313" key="4">
    <source>
        <dbReference type="Proteomes" id="UP000646053"/>
    </source>
</evidence>
<dbReference type="EMBL" id="WVIE01000003">
    <property type="protein sequence ID" value="NDJ16393.1"/>
    <property type="molecule type" value="Genomic_DNA"/>
</dbReference>
<gene>
    <name evidence="3" type="ORF">GS601_03645</name>
</gene>
<proteinExistence type="inferred from homology"/>
<comment type="similarity">
    <text evidence="1">Belongs to the universal stress protein A family.</text>
</comment>
<dbReference type="Gene3D" id="3.40.50.620">
    <property type="entry name" value="HUPs"/>
    <property type="match status" value="1"/>
</dbReference>
<dbReference type="SUPFAM" id="SSF52402">
    <property type="entry name" value="Adenine nucleotide alpha hydrolases-like"/>
    <property type="match status" value="1"/>
</dbReference>
<feature type="domain" description="UspA" evidence="2">
    <location>
        <begin position="29"/>
        <end position="156"/>
    </location>
</feature>
<sequence length="160" mass="17388">MLNTVLVALDIRTDAAMSAKRTSDGTAKDPLCDQVLKALGQLQLQQNTRVVLAHSVPTDASDVDISADRPHANVESFPYAQIEQQLRSYQTQLPYQSEIEIVKGDPAEEMLRLANIYKADLIIIGSRGLTGIQRILLGSVSSQVVSDAPCSVWVVKPTEG</sequence>
<dbReference type="PANTHER" id="PTHR46268:SF8">
    <property type="entry name" value="UNIVERSAL STRESS PROTEIN SLL1388"/>
    <property type="match status" value="1"/>
</dbReference>
<dbReference type="InterPro" id="IPR014729">
    <property type="entry name" value="Rossmann-like_a/b/a_fold"/>
</dbReference>
<dbReference type="AlphaFoldDB" id="A0A8J7Z4Q2"/>
<keyword evidence="4" id="KW-1185">Reference proteome</keyword>
<comment type="caution">
    <text evidence="3">The sequence shown here is derived from an EMBL/GenBank/DDBJ whole genome shotgun (WGS) entry which is preliminary data.</text>
</comment>
<evidence type="ECO:0000313" key="3">
    <source>
        <dbReference type="EMBL" id="NDJ16393.1"/>
    </source>
</evidence>
<dbReference type="Proteomes" id="UP000646053">
    <property type="component" value="Unassembled WGS sequence"/>
</dbReference>
<dbReference type="InterPro" id="IPR006015">
    <property type="entry name" value="Universal_stress_UspA"/>
</dbReference>